<dbReference type="Proteomes" id="UP000002371">
    <property type="component" value="Chromosome"/>
</dbReference>
<dbReference type="KEGG" id="lcr:LCRIS_00931"/>
<dbReference type="AlphaFoldDB" id="D5H2Z3"/>
<evidence type="ECO:0000313" key="1">
    <source>
        <dbReference type="EMBL" id="CBL50378.1"/>
    </source>
</evidence>
<dbReference type="EMBL" id="FN692037">
    <property type="protein sequence ID" value="CBL50378.1"/>
    <property type="molecule type" value="Genomic_DNA"/>
</dbReference>
<protein>
    <submittedName>
        <fullName evidence="1">Uncharacterized protein</fullName>
    </submittedName>
</protein>
<evidence type="ECO:0000313" key="2">
    <source>
        <dbReference type="Proteomes" id="UP000002371"/>
    </source>
</evidence>
<gene>
    <name evidence="1" type="ordered locus">LCRIS_00931</name>
</gene>
<name>D5H2Z3_LACCS</name>
<reference evidence="1 2" key="1">
    <citation type="journal article" date="2010" name="J. Bacteriol.">
        <title>Genome sequence of Lactobacillus crispatus ST1.</title>
        <authorList>
            <person name="Ojala T."/>
            <person name="Kuparinen V."/>
            <person name="Koskinen J.P."/>
            <person name="Alatalo E."/>
            <person name="Holm L."/>
            <person name="Auvinen P."/>
            <person name="Edelman S."/>
            <person name="Westerlund-Wikstrom B."/>
            <person name="Korhonen T.K."/>
            <person name="Paulin L."/>
            <person name="Kankainen M."/>
        </authorList>
    </citation>
    <scope>NUCLEOTIDE SEQUENCE [LARGE SCALE GENOMIC DNA]</scope>
    <source>
        <strain evidence="1 2">ST1</strain>
    </source>
</reference>
<organism evidence="1 2">
    <name type="scientific">Lactobacillus crispatus (strain ST1)</name>
    <dbReference type="NCBI Taxonomy" id="748671"/>
    <lineage>
        <taxon>Bacteria</taxon>
        <taxon>Bacillati</taxon>
        <taxon>Bacillota</taxon>
        <taxon>Bacilli</taxon>
        <taxon>Lactobacillales</taxon>
        <taxon>Lactobacillaceae</taxon>
        <taxon>Lactobacillus</taxon>
    </lineage>
</organism>
<accession>D5H2Z3</accession>
<reference key="2">
    <citation type="submission" date="2010-03" db="EMBL/GenBank/DDBJ databases">
        <title>Genome Sequence of Lactobacillus crispatus ST1.</title>
        <authorList>
            <person name="Ojala T."/>
            <person name="Kuparinen V."/>
            <person name="Koskinen J.P."/>
            <person name="Alatalo E."/>
            <person name="Holm L."/>
            <person name="Auvinen P."/>
            <person name="Edelman S."/>
            <person name="Westerlund-Wikstroem B."/>
            <person name="Korhonen T.K."/>
            <person name="Paulin L."/>
            <person name="Kankainen M."/>
        </authorList>
    </citation>
    <scope>NUCLEOTIDE SEQUENCE</scope>
    <source>
        <strain>ST1</strain>
    </source>
</reference>
<proteinExistence type="predicted"/>
<sequence length="62" mass="7366">MQISVTYWLSFFYHLDYTIGTDYRIPPLSRVADFTAGQEFHLASKNIYLIQLYRKTELAKCQ</sequence>
<dbReference type="HOGENOM" id="CLU_2898526_0_0_9"/>